<dbReference type="PROSITE" id="PS51318">
    <property type="entry name" value="TAT"/>
    <property type="match status" value="1"/>
</dbReference>
<dbReference type="EC" id="3.2.1.18" evidence="3"/>
<dbReference type="Pfam" id="PF13088">
    <property type="entry name" value="BNR_2"/>
    <property type="match status" value="1"/>
</dbReference>
<evidence type="ECO:0000313" key="8">
    <source>
        <dbReference type="Proteomes" id="UP000590225"/>
    </source>
</evidence>
<dbReference type="EMBL" id="JACGXP010000003">
    <property type="protein sequence ID" value="MBA8991018.1"/>
    <property type="molecule type" value="Genomic_DNA"/>
</dbReference>
<evidence type="ECO:0000256" key="2">
    <source>
        <dbReference type="ARBA" id="ARBA00009348"/>
    </source>
</evidence>
<comment type="caution">
    <text evidence="7">The sequence shown here is derived from an EMBL/GenBank/DDBJ whole genome shotgun (WGS) entry which is preliminary data.</text>
</comment>
<dbReference type="InterPro" id="IPR026856">
    <property type="entry name" value="Sialidase_fam"/>
</dbReference>
<gene>
    <name evidence="7" type="ORF">FHW23_002283</name>
</gene>
<dbReference type="GO" id="GO:0006689">
    <property type="term" value="P:ganglioside catabolic process"/>
    <property type="evidence" value="ECO:0007669"/>
    <property type="project" value="TreeGrafter"/>
</dbReference>
<comment type="catalytic activity">
    <reaction evidence="1">
        <text>Hydrolysis of alpha-(2-&gt;3)-, alpha-(2-&gt;6)-, alpha-(2-&gt;8)- glycosidic linkages of terminal sialic acid residues in oligosaccharides, glycoproteins, glycolipids, colominic acid and synthetic substrates.</text>
        <dbReference type="EC" id="3.2.1.18"/>
    </reaction>
</comment>
<dbReference type="InterPro" id="IPR006311">
    <property type="entry name" value="TAT_signal"/>
</dbReference>
<feature type="signal peptide" evidence="5">
    <location>
        <begin position="1"/>
        <end position="32"/>
    </location>
</feature>
<dbReference type="AlphaFoldDB" id="A0AAW3T7K4"/>
<accession>A0AAW3T7K4</accession>
<dbReference type="GO" id="GO:0016020">
    <property type="term" value="C:membrane"/>
    <property type="evidence" value="ECO:0007669"/>
    <property type="project" value="TreeGrafter"/>
</dbReference>
<dbReference type="InterPro" id="IPR011040">
    <property type="entry name" value="Sialidase"/>
</dbReference>
<name>A0AAW3T7K4_9MICO</name>
<dbReference type="InterPro" id="IPR036278">
    <property type="entry name" value="Sialidase_sf"/>
</dbReference>
<evidence type="ECO:0000256" key="4">
    <source>
        <dbReference type="SAM" id="MobiDB-lite"/>
    </source>
</evidence>
<dbReference type="Proteomes" id="UP000590225">
    <property type="component" value="Unassembled WGS sequence"/>
</dbReference>
<evidence type="ECO:0000256" key="3">
    <source>
        <dbReference type="ARBA" id="ARBA00012733"/>
    </source>
</evidence>
<organism evidence="7 8">
    <name type="scientific">Curtobacterium pusillum</name>
    <dbReference type="NCBI Taxonomy" id="69373"/>
    <lineage>
        <taxon>Bacteria</taxon>
        <taxon>Bacillati</taxon>
        <taxon>Actinomycetota</taxon>
        <taxon>Actinomycetes</taxon>
        <taxon>Micrococcales</taxon>
        <taxon>Microbacteriaceae</taxon>
        <taxon>Curtobacterium</taxon>
    </lineage>
</organism>
<dbReference type="RefSeq" id="WP_182516253.1">
    <property type="nucleotide sequence ID" value="NZ_JACGXP010000003.1"/>
</dbReference>
<dbReference type="SUPFAM" id="SSF50939">
    <property type="entry name" value="Sialidases"/>
    <property type="match status" value="1"/>
</dbReference>
<evidence type="ECO:0000313" key="7">
    <source>
        <dbReference type="EMBL" id="MBA8991018.1"/>
    </source>
</evidence>
<dbReference type="PANTHER" id="PTHR10628">
    <property type="entry name" value="SIALIDASE"/>
    <property type="match status" value="1"/>
</dbReference>
<dbReference type="GO" id="GO:0009313">
    <property type="term" value="P:oligosaccharide catabolic process"/>
    <property type="evidence" value="ECO:0007669"/>
    <property type="project" value="TreeGrafter"/>
</dbReference>
<comment type="similarity">
    <text evidence="2">Belongs to the glycosyl hydrolase 33 family.</text>
</comment>
<sequence length="665" mass="67465">MSGPRRNGRRALSLLAAATLLAGASATFTATAAGAAPTDPPGTITTSDISGSPTGPFAAYRIPALASLPDGVVLAAWDGRPGSAADAPNPNSIVMRRSTDGGASWGTTTTVRAGSTSAPKSGYSDPSLVYDAVAGKVFLFSVYSKDQGFAGSAYGNDDADRQVISAQVSESDDAGLTWSAPRLITSVVKPGSSSTSPTTGDVRGMFASSGEGIQLRYGAHAGRLVQEFAGTVLQADGSTAIQAYSVYSDDHGATWQRGAFVGTGMDENKVVELSDGRILLNSRDSAGGGYRKIAVSDDGGATYGAVTQDTELPDPTNNASITRVYPDAPAGSAEAQVLLFTNTASQSSRSNLTARVSCDDGATWPYARQINAGYSGYSTATRLTPGWFGVLYESSDSTAMEFARFDDAWLGAACDGIGTLGNLSITGTRTDSARDLSASPYAAGETVPYAVTVRNHGAAATTVTPTAGNLAPFTPPGTGNCRYAGLGAGASYTCATPRHTVTTTEAAQGYFVPDTTWSATGDSTGAARVLGVPVALTSGIQTGSATLAAVTISGARSDTGRDVTTAPYADGDTIPYTFRVTNTGTTTVTVAPTAGNLSPLVPSGAGNCRYTSLAPGVSYTCSTPRHTLTGAEAAQGYFLPDTSWTITSPAGTSGTRLLGAPVATA</sequence>
<evidence type="ECO:0000256" key="1">
    <source>
        <dbReference type="ARBA" id="ARBA00000427"/>
    </source>
</evidence>
<reference evidence="7 8" key="1">
    <citation type="submission" date="2020-07" db="EMBL/GenBank/DDBJ databases">
        <title>Above-ground endophytic microbial communities from plants in different locations in the United States.</title>
        <authorList>
            <person name="Frank C."/>
        </authorList>
    </citation>
    <scope>NUCLEOTIDE SEQUENCE [LARGE SCALE GENOMIC DNA]</scope>
    <source>
        <strain evidence="7 8">WPL5_2</strain>
    </source>
</reference>
<keyword evidence="7" id="KW-0326">Glycosidase</keyword>
<dbReference type="CDD" id="cd15482">
    <property type="entry name" value="Sialidase_non-viral"/>
    <property type="match status" value="1"/>
</dbReference>
<keyword evidence="5" id="KW-0732">Signal</keyword>
<dbReference type="Gene3D" id="2.120.10.10">
    <property type="match status" value="1"/>
</dbReference>
<feature type="chain" id="PRO_5043341054" description="exo-alpha-sialidase" evidence="5">
    <location>
        <begin position="33"/>
        <end position="665"/>
    </location>
</feature>
<feature type="compositionally biased region" description="Polar residues" evidence="4">
    <location>
        <begin position="105"/>
        <end position="119"/>
    </location>
</feature>
<feature type="domain" description="Sialidase" evidence="6">
    <location>
        <begin position="73"/>
        <end position="382"/>
    </location>
</feature>
<protein>
    <recommendedName>
        <fullName evidence="3">exo-alpha-sialidase</fullName>
        <ecNumber evidence="3">3.2.1.18</ecNumber>
    </recommendedName>
</protein>
<evidence type="ECO:0000259" key="6">
    <source>
        <dbReference type="Pfam" id="PF13088"/>
    </source>
</evidence>
<dbReference type="GO" id="GO:0005737">
    <property type="term" value="C:cytoplasm"/>
    <property type="evidence" value="ECO:0007669"/>
    <property type="project" value="TreeGrafter"/>
</dbReference>
<evidence type="ECO:0000256" key="5">
    <source>
        <dbReference type="SAM" id="SignalP"/>
    </source>
</evidence>
<dbReference type="PANTHER" id="PTHR10628:SF30">
    <property type="entry name" value="EXO-ALPHA-SIALIDASE"/>
    <property type="match status" value="1"/>
</dbReference>
<keyword evidence="7" id="KW-0378">Hydrolase</keyword>
<proteinExistence type="inferred from homology"/>
<feature type="region of interest" description="Disordered" evidence="4">
    <location>
        <begin position="97"/>
        <end position="123"/>
    </location>
</feature>
<dbReference type="GO" id="GO:0004308">
    <property type="term" value="F:exo-alpha-sialidase activity"/>
    <property type="evidence" value="ECO:0007669"/>
    <property type="project" value="UniProtKB-EC"/>
</dbReference>